<sequence>MSPKLYGLATVSALLLMSCGDLREPEVQPNPVAVKSTNLNTQRVVPAIREPVDYITDCLENVPSSQDSTTGLDPVTQRSVRSSQWIKSALVASGLTSDVLGQADLGNSAQTVESYVENCGPGKLTTKNYVSKLVLKYRLSDNAVMNVTVTLSSPKNHRYETWMVEGVKRLYLMGTGTFNNIDNGQRVTSVVITQHVFSQGQLLYSGADVSSNITSPDPVLQSKSAQEHSFVFDGNGNIMSHYAGAGLGALKLTTMKVRSQGQITAQSLSSLAIVVTPTDPRCQTAGTLSSNTVGGISGQSIVVCPVIEPPFVYNEEPQYNYEYALNSCANEKYAVDRAETALMTSRFGIWASATAGGLAIGAVILGGPMAWMAFIGGGAVAGGTFLSFAPNYKYLEDDKRKAVAAYNICLQKNRTHRA</sequence>
<evidence type="ECO:0000313" key="2">
    <source>
        <dbReference type="EMBL" id="MVN88612.1"/>
    </source>
</evidence>
<name>A0A7C9HTL0_9DEIO</name>
<dbReference type="Proteomes" id="UP000483286">
    <property type="component" value="Unassembled WGS sequence"/>
</dbReference>
<organism evidence="2 3">
    <name type="scientific">Deinococcus arboris</name>
    <dbReference type="NCBI Taxonomy" id="2682977"/>
    <lineage>
        <taxon>Bacteria</taxon>
        <taxon>Thermotogati</taxon>
        <taxon>Deinococcota</taxon>
        <taxon>Deinococci</taxon>
        <taxon>Deinococcales</taxon>
        <taxon>Deinococcaceae</taxon>
        <taxon>Deinococcus</taxon>
    </lineage>
</organism>
<keyword evidence="1" id="KW-0812">Transmembrane</keyword>
<feature type="transmembrane region" description="Helical" evidence="1">
    <location>
        <begin position="370"/>
        <end position="389"/>
    </location>
</feature>
<dbReference type="AlphaFoldDB" id="A0A7C9HTL0"/>
<keyword evidence="1" id="KW-1133">Transmembrane helix</keyword>
<comment type="caution">
    <text evidence="2">The sequence shown here is derived from an EMBL/GenBank/DDBJ whole genome shotgun (WGS) entry which is preliminary data.</text>
</comment>
<dbReference type="PROSITE" id="PS51257">
    <property type="entry name" value="PROKAR_LIPOPROTEIN"/>
    <property type="match status" value="1"/>
</dbReference>
<keyword evidence="3" id="KW-1185">Reference proteome</keyword>
<reference evidence="2 3" key="1">
    <citation type="submission" date="2019-12" db="EMBL/GenBank/DDBJ databases">
        <title>Deinococcus sp. HMF7620 Genome sequencing and assembly.</title>
        <authorList>
            <person name="Kang H."/>
            <person name="Kim H."/>
            <person name="Joh K."/>
        </authorList>
    </citation>
    <scope>NUCLEOTIDE SEQUENCE [LARGE SCALE GENOMIC DNA]</scope>
    <source>
        <strain evidence="2 3">HMF7620</strain>
    </source>
</reference>
<dbReference type="EMBL" id="WQLB01000031">
    <property type="protein sequence ID" value="MVN88612.1"/>
    <property type="molecule type" value="Genomic_DNA"/>
</dbReference>
<feature type="transmembrane region" description="Helical" evidence="1">
    <location>
        <begin position="347"/>
        <end position="365"/>
    </location>
</feature>
<dbReference type="RefSeq" id="WP_157460672.1">
    <property type="nucleotide sequence ID" value="NZ_WQLB01000031.1"/>
</dbReference>
<evidence type="ECO:0008006" key="4">
    <source>
        <dbReference type="Google" id="ProtNLM"/>
    </source>
</evidence>
<evidence type="ECO:0000256" key="1">
    <source>
        <dbReference type="SAM" id="Phobius"/>
    </source>
</evidence>
<evidence type="ECO:0000313" key="3">
    <source>
        <dbReference type="Proteomes" id="UP000483286"/>
    </source>
</evidence>
<keyword evidence="1" id="KW-0472">Membrane</keyword>
<accession>A0A7C9HTL0</accession>
<gene>
    <name evidence="2" type="ORF">GO986_17895</name>
</gene>
<protein>
    <recommendedName>
        <fullName evidence="4">Lipoprotein</fullName>
    </recommendedName>
</protein>
<proteinExistence type="predicted"/>